<comment type="caution">
    <text evidence="1">The sequence shown here is derived from an EMBL/GenBank/DDBJ whole genome shotgun (WGS) entry which is preliminary data.</text>
</comment>
<gene>
    <name evidence="1" type="ORF">EK21DRAFT_115687</name>
</gene>
<dbReference type="AlphaFoldDB" id="A0A9P4LIG7"/>
<keyword evidence="2" id="KW-1185">Reference proteome</keyword>
<evidence type="ECO:0000313" key="2">
    <source>
        <dbReference type="Proteomes" id="UP000799777"/>
    </source>
</evidence>
<organism evidence="1 2">
    <name type="scientific">Setomelanomma holmii</name>
    <dbReference type="NCBI Taxonomy" id="210430"/>
    <lineage>
        <taxon>Eukaryota</taxon>
        <taxon>Fungi</taxon>
        <taxon>Dikarya</taxon>
        <taxon>Ascomycota</taxon>
        <taxon>Pezizomycotina</taxon>
        <taxon>Dothideomycetes</taxon>
        <taxon>Pleosporomycetidae</taxon>
        <taxon>Pleosporales</taxon>
        <taxon>Pleosporineae</taxon>
        <taxon>Phaeosphaeriaceae</taxon>
        <taxon>Setomelanomma</taxon>
    </lineage>
</organism>
<dbReference type="OrthoDB" id="3684889at2759"/>
<protein>
    <submittedName>
        <fullName evidence="1">Uncharacterized protein</fullName>
    </submittedName>
</protein>
<dbReference type="Proteomes" id="UP000799777">
    <property type="component" value="Unassembled WGS sequence"/>
</dbReference>
<proteinExistence type="predicted"/>
<dbReference type="EMBL" id="ML978241">
    <property type="protein sequence ID" value="KAF2026538.1"/>
    <property type="molecule type" value="Genomic_DNA"/>
</dbReference>
<sequence>MGRRNLHLLRCKALEYIEESRVVERTIEETRVKAFQNGSTKSEQVNSLSAQKEVIDDRTREILTPYAQVTCQHFSKKMLNMLPRELRDVVYEYLLTPDYVWVGTEYLTNSGPPCENDRDVHFWDLESLFYLWNRAKNNEIIERFLTSDRWGLGLKPHEHISKVRFDLGDSIIHHPGSRVHYLGRRRSEHCLPPNYAATLTAPLKTFLNFEFPDRAHFLIRTHTLGGLQEGCLASDILRETLGTLIADFSTLRTRGQRWLVQWCELPHLEFTSRERDLSTEFCTAAIKKELSLQRTAG</sequence>
<name>A0A9P4LIG7_9PLEO</name>
<accession>A0A9P4LIG7</accession>
<evidence type="ECO:0000313" key="1">
    <source>
        <dbReference type="EMBL" id="KAF2026538.1"/>
    </source>
</evidence>
<reference evidence="1" key="1">
    <citation type="journal article" date="2020" name="Stud. Mycol.">
        <title>101 Dothideomycetes genomes: a test case for predicting lifestyles and emergence of pathogens.</title>
        <authorList>
            <person name="Haridas S."/>
            <person name="Albert R."/>
            <person name="Binder M."/>
            <person name="Bloem J."/>
            <person name="Labutti K."/>
            <person name="Salamov A."/>
            <person name="Andreopoulos B."/>
            <person name="Baker S."/>
            <person name="Barry K."/>
            <person name="Bills G."/>
            <person name="Bluhm B."/>
            <person name="Cannon C."/>
            <person name="Castanera R."/>
            <person name="Culley D."/>
            <person name="Daum C."/>
            <person name="Ezra D."/>
            <person name="Gonzalez J."/>
            <person name="Henrissat B."/>
            <person name="Kuo A."/>
            <person name="Liang C."/>
            <person name="Lipzen A."/>
            <person name="Lutzoni F."/>
            <person name="Magnuson J."/>
            <person name="Mondo S."/>
            <person name="Nolan M."/>
            <person name="Ohm R."/>
            <person name="Pangilinan J."/>
            <person name="Park H.-J."/>
            <person name="Ramirez L."/>
            <person name="Alfaro M."/>
            <person name="Sun H."/>
            <person name="Tritt A."/>
            <person name="Yoshinaga Y."/>
            <person name="Zwiers L.-H."/>
            <person name="Turgeon B."/>
            <person name="Goodwin S."/>
            <person name="Spatafora J."/>
            <person name="Crous P."/>
            <person name="Grigoriev I."/>
        </authorList>
    </citation>
    <scope>NUCLEOTIDE SEQUENCE</scope>
    <source>
        <strain evidence="1">CBS 110217</strain>
    </source>
</reference>